<dbReference type="EMBL" id="AP018553">
    <property type="protein sequence ID" value="BBD72231.1"/>
    <property type="molecule type" value="Genomic_DNA"/>
</dbReference>
<reference evidence="5" key="2">
    <citation type="submission" date="2018-04" db="EMBL/GenBank/DDBJ databases">
        <title>Complete genome sequence of Sulfodiicoccus acidiphilus strain HS-1.</title>
        <authorList>
            <person name="Sakai H.D."/>
            <person name="Kurosawa N."/>
        </authorList>
    </citation>
    <scope>NUCLEOTIDE SEQUENCE [LARGE SCALE GENOMIC DNA]</scope>
    <source>
        <strain evidence="5">HS-1</strain>
    </source>
</reference>
<dbReference type="PANTHER" id="PTHR46268:SF25">
    <property type="entry name" value="USPA DOMAIN PROTEIN"/>
    <property type="match status" value="1"/>
</dbReference>
<dbReference type="Gene3D" id="3.40.50.620">
    <property type="entry name" value="HUPs"/>
    <property type="match status" value="1"/>
</dbReference>
<gene>
    <name evidence="4" type="ORF">GCM10007116_22620</name>
    <name evidence="3" type="ORF">HS1genome_0620</name>
</gene>
<sequence>MMRVFQKILVGYDGSDNGRRALQAVAELAKKFSSKVYVVEVVDEASLYATGMLPPTSVIEEMWKKAKADIDQAIASLQGIDVTGDVVSGYPPSAITDYASKVGADLIVVGSRGLSTFKRILLGSVSTAVVQESKVPVLVVK</sequence>
<evidence type="ECO:0000313" key="4">
    <source>
        <dbReference type="EMBL" id="GGU05819.1"/>
    </source>
</evidence>
<dbReference type="InterPro" id="IPR014729">
    <property type="entry name" value="Rossmann-like_a/b/a_fold"/>
</dbReference>
<reference evidence="4" key="1">
    <citation type="journal article" date="2014" name="Int. J. Syst. Evol. Microbiol.">
        <title>Complete genome sequence of Corynebacterium casei LMG S-19264T (=DSM 44701T), isolated from a smear-ripened cheese.</title>
        <authorList>
            <consortium name="US DOE Joint Genome Institute (JGI-PGF)"/>
            <person name="Walter F."/>
            <person name="Albersmeier A."/>
            <person name="Kalinowski J."/>
            <person name="Ruckert C."/>
        </authorList>
    </citation>
    <scope>NUCLEOTIDE SEQUENCE</scope>
    <source>
        <strain evidence="4">JCM 31740</strain>
    </source>
</reference>
<proteinExistence type="inferred from homology"/>
<dbReference type="PRINTS" id="PR01438">
    <property type="entry name" value="UNVRSLSTRESS"/>
</dbReference>
<evidence type="ECO:0000313" key="3">
    <source>
        <dbReference type="EMBL" id="BBD72231.1"/>
    </source>
</evidence>
<dbReference type="KEGG" id="sacd:HS1genome_0620"/>
<dbReference type="InterPro" id="IPR006015">
    <property type="entry name" value="Universal_stress_UspA"/>
</dbReference>
<accession>A0A348B229</accession>
<dbReference type="SUPFAM" id="SSF52402">
    <property type="entry name" value="Adenine nucleotide alpha hydrolases-like"/>
    <property type="match status" value="1"/>
</dbReference>
<dbReference type="AlphaFoldDB" id="A0A348B229"/>
<name>A0A348B229_9CREN</name>
<dbReference type="EMBL" id="BMQS01000039">
    <property type="protein sequence ID" value="GGU05819.1"/>
    <property type="molecule type" value="Genomic_DNA"/>
</dbReference>
<evidence type="ECO:0000259" key="2">
    <source>
        <dbReference type="Pfam" id="PF00582"/>
    </source>
</evidence>
<dbReference type="Pfam" id="PF00582">
    <property type="entry name" value="Usp"/>
    <property type="match status" value="1"/>
</dbReference>
<organism evidence="3 5">
    <name type="scientific">Sulfodiicoccus acidiphilus</name>
    <dbReference type="NCBI Taxonomy" id="1670455"/>
    <lineage>
        <taxon>Archaea</taxon>
        <taxon>Thermoproteota</taxon>
        <taxon>Thermoprotei</taxon>
        <taxon>Sulfolobales</taxon>
        <taxon>Sulfolobaceae</taxon>
        <taxon>Sulfodiicoccus</taxon>
    </lineage>
</organism>
<evidence type="ECO:0000313" key="5">
    <source>
        <dbReference type="Proteomes" id="UP000276741"/>
    </source>
</evidence>
<comment type="similarity">
    <text evidence="1">Belongs to the universal stress protein A family.</text>
</comment>
<feature type="domain" description="UspA" evidence="2">
    <location>
        <begin position="5"/>
        <end position="141"/>
    </location>
</feature>
<dbReference type="Proteomes" id="UP000276741">
    <property type="component" value="Chromosome"/>
</dbReference>
<dbReference type="InterPro" id="IPR006016">
    <property type="entry name" value="UspA"/>
</dbReference>
<reference evidence="3" key="3">
    <citation type="journal article" date="2019" name="BMC Res. Notes">
        <title>Complete genome sequence of the Sulfodiicoccus acidiphilus strain HS-1T, the first crenarchaeon that lacks polB3, isolated from an acidic hot spring in Ohwaku-dani, Hakone, Japan.</title>
        <authorList>
            <person name="Sakai H.D."/>
            <person name="Kurosawa N."/>
        </authorList>
    </citation>
    <scope>NUCLEOTIDE SEQUENCE</scope>
    <source>
        <strain evidence="3">HS-1</strain>
    </source>
</reference>
<dbReference type="Proteomes" id="UP000616143">
    <property type="component" value="Unassembled WGS sequence"/>
</dbReference>
<dbReference type="PANTHER" id="PTHR46268">
    <property type="entry name" value="STRESS RESPONSE PROTEIN NHAX"/>
    <property type="match status" value="1"/>
</dbReference>
<protein>
    <submittedName>
        <fullName evidence="3">Universal stress protein UspA</fullName>
    </submittedName>
</protein>
<reference evidence="4" key="4">
    <citation type="submission" date="2020-09" db="EMBL/GenBank/DDBJ databases">
        <authorList>
            <person name="Sun Q."/>
            <person name="Ohkuma M."/>
        </authorList>
    </citation>
    <scope>NUCLEOTIDE SEQUENCE</scope>
    <source>
        <strain evidence="4">JCM 31740</strain>
    </source>
</reference>
<evidence type="ECO:0000256" key="1">
    <source>
        <dbReference type="ARBA" id="ARBA00008791"/>
    </source>
</evidence>
<dbReference type="CDD" id="cd00293">
    <property type="entry name" value="USP-like"/>
    <property type="match status" value="1"/>
</dbReference>
<keyword evidence="5" id="KW-1185">Reference proteome</keyword>